<dbReference type="PANTHER" id="PTHR33147">
    <property type="entry name" value="DEFENSIN-LIKE PROTEIN 1"/>
    <property type="match status" value="1"/>
</dbReference>
<keyword evidence="3" id="KW-0732">Signal</keyword>
<evidence type="ECO:0000256" key="4">
    <source>
        <dbReference type="ARBA" id="ARBA00023157"/>
    </source>
</evidence>
<evidence type="ECO:0000313" key="6">
    <source>
        <dbReference type="EMBL" id="KAL3362868.1"/>
    </source>
</evidence>
<evidence type="ECO:0000259" key="5">
    <source>
        <dbReference type="SMART" id="SM00505"/>
    </source>
</evidence>
<dbReference type="GO" id="GO:0005576">
    <property type="term" value="C:extracellular region"/>
    <property type="evidence" value="ECO:0007669"/>
    <property type="project" value="UniProtKB-SubCell"/>
</dbReference>
<dbReference type="AlphaFoldDB" id="A0ABD2U5H5"/>
<feature type="non-terminal residue" evidence="6">
    <location>
        <position position="1"/>
    </location>
</feature>
<evidence type="ECO:0000256" key="2">
    <source>
        <dbReference type="ARBA" id="ARBA00022525"/>
    </source>
</evidence>
<accession>A0ABD2U5H5</accession>
<dbReference type="Pfam" id="PF00304">
    <property type="entry name" value="Gamma-thionin"/>
    <property type="match status" value="1"/>
</dbReference>
<dbReference type="PRINTS" id="PR00288">
    <property type="entry name" value="PUROTHIONIN"/>
</dbReference>
<keyword evidence="4" id="KW-1015">Disulfide bond</keyword>
<sequence>PVLNLSNCISLSLSNFFSLSLSKKMGYSMRLFATFFLVAMLLLSTEMGPMSGGAEARTCESQSHSFKGPCVGDTNCASVCQTEGFIGGDCRGLRRQCFCTRNC</sequence>
<feature type="domain" description="Knottins-like" evidence="5">
    <location>
        <begin position="58"/>
        <end position="103"/>
    </location>
</feature>
<name>A0ABD2U5H5_9SOLN</name>
<dbReference type="Gene3D" id="3.30.30.10">
    <property type="entry name" value="Knottin, scorpion toxin-like"/>
    <property type="match status" value="1"/>
</dbReference>
<proteinExistence type="predicted"/>
<keyword evidence="7" id="KW-1185">Reference proteome</keyword>
<dbReference type="InterPro" id="IPR036574">
    <property type="entry name" value="Scorpion_toxin-like_sf"/>
</dbReference>
<dbReference type="InterPro" id="IPR008176">
    <property type="entry name" value="Defensin_plant"/>
</dbReference>
<evidence type="ECO:0000256" key="1">
    <source>
        <dbReference type="ARBA" id="ARBA00004613"/>
    </source>
</evidence>
<protein>
    <recommendedName>
        <fullName evidence="5">Knottins-like domain-containing protein</fullName>
    </recommendedName>
</protein>
<dbReference type="PANTHER" id="PTHR33147:SF81">
    <property type="entry name" value="KNOTTIN SCORPION TOXIN-LIKE DOMAIN-CONTAINING PROTEIN"/>
    <property type="match status" value="1"/>
</dbReference>
<reference evidence="6 7" key="1">
    <citation type="submission" date="2024-05" db="EMBL/GenBank/DDBJ databases">
        <title>De novo assembly of an allotetraploid wild potato.</title>
        <authorList>
            <person name="Hosaka A.J."/>
        </authorList>
    </citation>
    <scope>NUCLEOTIDE SEQUENCE [LARGE SCALE GENOMIC DNA]</scope>
    <source>
        <tissue evidence="6">Young leaves</tissue>
    </source>
</reference>
<dbReference type="EMBL" id="JBJKTR010000007">
    <property type="protein sequence ID" value="KAL3362868.1"/>
    <property type="molecule type" value="Genomic_DNA"/>
</dbReference>
<evidence type="ECO:0000313" key="7">
    <source>
        <dbReference type="Proteomes" id="UP001627284"/>
    </source>
</evidence>
<gene>
    <name evidence="6" type="ORF">AABB24_012257</name>
</gene>
<dbReference type="CDD" id="cd00107">
    <property type="entry name" value="Knot1"/>
    <property type="match status" value="1"/>
</dbReference>
<dbReference type="SUPFAM" id="SSF57095">
    <property type="entry name" value="Scorpion toxin-like"/>
    <property type="match status" value="1"/>
</dbReference>
<dbReference type="InterPro" id="IPR003614">
    <property type="entry name" value="Knottins"/>
</dbReference>
<comment type="subcellular location">
    <subcellularLocation>
        <location evidence="1">Secreted</location>
    </subcellularLocation>
</comment>
<dbReference type="PROSITE" id="PS00940">
    <property type="entry name" value="GAMMA_THIONIN"/>
    <property type="match status" value="1"/>
</dbReference>
<dbReference type="SMART" id="SM00505">
    <property type="entry name" value="Knot1"/>
    <property type="match status" value="1"/>
</dbReference>
<comment type="caution">
    <text evidence="6">The sequence shown here is derived from an EMBL/GenBank/DDBJ whole genome shotgun (WGS) entry which is preliminary data.</text>
</comment>
<keyword evidence="2" id="KW-0964">Secreted</keyword>
<dbReference type="Proteomes" id="UP001627284">
    <property type="component" value="Unassembled WGS sequence"/>
</dbReference>
<organism evidence="6 7">
    <name type="scientific">Solanum stoloniferum</name>
    <dbReference type="NCBI Taxonomy" id="62892"/>
    <lineage>
        <taxon>Eukaryota</taxon>
        <taxon>Viridiplantae</taxon>
        <taxon>Streptophyta</taxon>
        <taxon>Embryophyta</taxon>
        <taxon>Tracheophyta</taxon>
        <taxon>Spermatophyta</taxon>
        <taxon>Magnoliopsida</taxon>
        <taxon>eudicotyledons</taxon>
        <taxon>Gunneridae</taxon>
        <taxon>Pentapetalae</taxon>
        <taxon>asterids</taxon>
        <taxon>lamiids</taxon>
        <taxon>Solanales</taxon>
        <taxon>Solanaceae</taxon>
        <taxon>Solanoideae</taxon>
        <taxon>Solaneae</taxon>
        <taxon>Solanum</taxon>
    </lineage>
</organism>
<evidence type="ECO:0000256" key="3">
    <source>
        <dbReference type="ARBA" id="ARBA00022729"/>
    </source>
</evidence>